<gene>
    <name evidence="3" type="ORF">RN87_11630</name>
</gene>
<dbReference type="RefSeq" id="WP_029493406.1">
    <property type="nucleotide sequence ID" value="NZ_ATKF01000076.1"/>
</dbReference>
<accession>A0A0S2ZQJ9</accession>
<reference evidence="3 4" key="1">
    <citation type="submission" date="2015-11" db="EMBL/GenBank/DDBJ databases">
        <authorList>
            <person name="Zhang Y."/>
            <person name="Guo Z."/>
        </authorList>
    </citation>
    <scope>NUCLEOTIDE SEQUENCE [LARGE SCALE GENOMIC DNA]</scope>
    <source>
        <strain evidence="3 4">ChDC F174</strain>
        <plasmid evidence="4">Plasmid unnamed1</plasmid>
    </source>
</reference>
<name>A0A0S2ZQJ9_9FUSO</name>
<dbReference type="NCBIfam" id="TIGR01714">
    <property type="entry name" value="phage_rep_org_N"/>
    <property type="match status" value="1"/>
</dbReference>
<sequence length="452" mass="53432">MSKRYYWLKLDKDFFNRPDIKIIEAQADGVLYSYFYLKLLLQSVESQGVLKYNNIPFDVEMLSKITGTSPSVVKSAIDIFLKMNMLQILEDGSLFISEVALLLGSETEDARRKREKKKEIKLIENKEIKEEKKKPMTVAERVKKYREKKKLENKIENSVTNSNVTCNENNAKNISAFSSKDIDIKGKNSVMENFCNDNNNVTKCNVTCNENSNEDVTNFSLKIIENKREKDVTENFQKISLYQDIDKDIYTCHEENKKRKDKDIEKIFHELKINYTDANEKYSLKILEELDGDKKLLKNYLENIYREISNIPKIKNIAALFSTKIREINYSLVEKIKNKDKTKTKEIEEIKRKEEEVKAIIEEHLTKKQTIEHFLTLDRELQKEIVKKSEENYLKTHPDDKGLEIFKTTSYNLYLQVIYKELIEVIRKDYSELLENRLIYKYSQNYFFSKGD</sequence>
<evidence type="ECO:0000256" key="1">
    <source>
        <dbReference type="SAM" id="Coils"/>
    </source>
</evidence>
<proteinExistence type="predicted"/>
<dbReference type="KEGG" id="fhw:RN87_11630"/>
<evidence type="ECO:0000313" key="4">
    <source>
        <dbReference type="Proteomes" id="UP000063275"/>
    </source>
</evidence>
<dbReference type="AlphaFoldDB" id="A0A0S2ZQJ9"/>
<geneLocation type="plasmid" evidence="3">
    <name>unnamed1</name>
</geneLocation>
<feature type="coiled-coil region" evidence="1">
    <location>
        <begin position="333"/>
        <end position="367"/>
    </location>
</feature>
<evidence type="ECO:0000259" key="2">
    <source>
        <dbReference type="Pfam" id="PF09681"/>
    </source>
</evidence>
<dbReference type="InterPro" id="IPR010056">
    <property type="entry name" value="Phage_rep_org__N"/>
</dbReference>
<dbReference type="Pfam" id="PF09681">
    <property type="entry name" value="Phage_rep_org_N"/>
    <property type="match status" value="1"/>
</dbReference>
<keyword evidence="1" id="KW-0175">Coiled coil</keyword>
<organism evidence="3">
    <name type="scientific">Fusobacterium hwasookii ChDC F174</name>
    <dbReference type="NCBI Taxonomy" id="1307442"/>
    <lineage>
        <taxon>Bacteria</taxon>
        <taxon>Fusobacteriati</taxon>
        <taxon>Fusobacteriota</taxon>
        <taxon>Fusobacteriia</taxon>
        <taxon>Fusobacteriales</taxon>
        <taxon>Fusobacteriaceae</taxon>
        <taxon>Fusobacterium</taxon>
    </lineage>
</organism>
<evidence type="ECO:0000313" key="3">
    <source>
        <dbReference type="EMBL" id="ALQ41203.1"/>
    </source>
</evidence>
<dbReference type="EMBL" id="CP013332">
    <property type="protein sequence ID" value="ALQ41203.1"/>
    <property type="molecule type" value="Genomic_DNA"/>
</dbReference>
<dbReference type="OrthoDB" id="3199595at2"/>
<dbReference type="Proteomes" id="UP000063275">
    <property type="component" value="Plasmid unnamed1"/>
</dbReference>
<feature type="domain" description="Phage replisome organiser N-terminal" evidence="2">
    <location>
        <begin position="7"/>
        <end position="121"/>
    </location>
</feature>
<protein>
    <recommendedName>
        <fullName evidence="2">Phage replisome organiser N-terminal domain-containing protein</fullName>
    </recommendedName>
</protein>
<dbReference type="GeneID" id="60659077"/>
<keyword evidence="3" id="KW-0614">Plasmid</keyword>